<organism evidence="2 3">
    <name type="scientific">Methanoculleus palmolei</name>
    <dbReference type="NCBI Taxonomy" id="72612"/>
    <lineage>
        <taxon>Archaea</taxon>
        <taxon>Methanobacteriati</taxon>
        <taxon>Methanobacteriota</taxon>
        <taxon>Stenosarchaea group</taxon>
        <taxon>Methanomicrobia</taxon>
        <taxon>Methanomicrobiales</taxon>
        <taxon>Methanomicrobiaceae</taxon>
        <taxon>Methanoculleus</taxon>
    </lineage>
</organism>
<evidence type="ECO:0000313" key="2">
    <source>
        <dbReference type="EMBL" id="WOX55966.1"/>
    </source>
</evidence>
<dbReference type="AlphaFoldDB" id="A0ABD8A8W8"/>
<gene>
    <name evidence="2" type="ORF">R6Y95_01190</name>
</gene>
<accession>A0ABD8A8W8</accession>
<keyword evidence="3" id="KW-1185">Reference proteome</keyword>
<proteinExistence type="predicted"/>
<dbReference type="EMBL" id="CP137641">
    <property type="protein sequence ID" value="WOX55966.1"/>
    <property type="molecule type" value="Genomic_DNA"/>
</dbReference>
<name>A0ABD8A8W8_9EURY</name>
<reference evidence="2 3" key="1">
    <citation type="submission" date="2023-10" db="EMBL/GenBank/DDBJ databases">
        <title>The complete genome sequence of Methanoculleus palmolei DSM 4273.</title>
        <authorList>
            <person name="Lai S.-J."/>
            <person name="You Y.-T."/>
            <person name="Chen S.-C."/>
        </authorList>
    </citation>
    <scope>NUCLEOTIDE SEQUENCE [LARGE SCALE GENOMIC DNA]</scope>
    <source>
        <strain evidence="2 3">DSM 4273</strain>
    </source>
</reference>
<feature type="compositionally biased region" description="Polar residues" evidence="1">
    <location>
        <begin position="44"/>
        <end position="65"/>
    </location>
</feature>
<feature type="region of interest" description="Disordered" evidence="1">
    <location>
        <begin position="32"/>
        <end position="76"/>
    </location>
</feature>
<dbReference type="Proteomes" id="UP001626603">
    <property type="component" value="Chromosome"/>
</dbReference>
<evidence type="ECO:0000313" key="3">
    <source>
        <dbReference type="Proteomes" id="UP001626603"/>
    </source>
</evidence>
<sequence length="429" mass="48793">MTKPVARIIAAVVAIGVVCCAGALIVAVHLPDGDTRPEIGNVTPEGSPTESNPPGNISRNETPNEGSEEVPEVKNMTSKEVWERAQEIYASWYKSQTVERVLKEANMTPEELPGDVTEELKNTVQFEDIIRTWEFDPQNKQVVIYASPALNEEHEKELSVVQGRRVGDWTFTIIWEPYVPSFVRRALDAANMTLDELPDEVKEEMGKTVQIGGVRRWELDPQNNRVIVYTYFSRDAEHEQEVQAVQGREVAGWTFNVVQEHHIREDVRQALDAANMTADELPDEVKEEMENIVQSADIGSIRKWGFDPQNKQATISVFFVPKRNDVDAIQGKQVAGWTFTVVHNLEDERAYEKEREQVVAELLRFQKDHPELQISSFATSPTQIDVWVRNLTPENEALNGTTMHNRTVLIQWSPVDYALRMAREEAGWM</sequence>
<protein>
    <submittedName>
        <fullName evidence="2">Uncharacterized protein</fullName>
    </submittedName>
</protein>
<evidence type="ECO:0000256" key="1">
    <source>
        <dbReference type="SAM" id="MobiDB-lite"/>
    </source>
</evidence>